<dbReference type="AlphaFoldDB" id="A0A1I7X6T9"/>
<dbReference type="WBParaSite" id="Hba_13109">
    <property type="protein sequence ID" value="Hba_13109"/>
    <property type="gene ID" value="Hba_13109"/>
</dbReference>
<keyword evidence="2" id="KW-0812">Transmembrane</keyword>
<keyword evidence="2" id="KW-0472">Membrane</keyword>
<protein>
    <submittedName>
        <fullName evidence="4">Cadherin domain-containing protein</fullName>
    </submittedName>
</protein>
<feature type="region of interest" description="Disordered" evidence="1">
    <location>
        <begin position="84"/>
        <end position="104"/>
    </location>
</feature>
<feature type="transmembrane region" description="Helical" evidence="2">
    <location>
        <begin position="20"/>
        <end position="40"/>
    </location>
</feature>
<feature type="transmembrane region" description="Helical" evidence="2">
    <location>
        <begin position="166"/>
        <end position="184"/>
    </location>
</feature>
<evidence type="ECO:0000256" key="1">
    <source>
        <dbReference type="SAM" id="MobiDB-lite"/>
    </source>
</evidence>
<proteinExistence type="predicted"/>
<evidence type="ECO:0000313" key="3">
    <source>
        <dbReference type="Proteomes" id="UP000095283"/>
    </source>
</evidence>
<organism evidence="3 4">
    <name type="scientific">Heterorhabditis bacteriophora</name>
    <name type="common">Entomopathogenic nematode worm</name>
    <dbReference type="NCBI Taxonomy" id="37862"/>
    <lineage>
        <taxon>Eukaryota</taxon>
        <taxon>Metazoa</taxon>
        <taxon>Ecdysozoa</taxon>
        <taxon>Nematoda</taxon>
        <taxon>Chromadorea</taxon>
        <taxon>Rhabditida</taxon>
        <taxon>Rhabditina</taxon>
        <taxon>Rhabditomorpha</taxon>
        <taxon>Strongyloidea</taxon>
        <taxon>Heterorhabditidae</taxon>
        <taxon>Heterorhabditis</taxon>
    </lineage>
</organism>
<evidence type="ECO:0000313" key="4">
    <source>
        <dbReference type="WBParaSite" id="Hba_13109"/>
    </source>
</evidence>
<feature type="compositionally biased region" description="Low complexity" evidence="1">
    <location>
        <begin position="659"/>
        <end position="670"/>
    </location>
</feature>
<keyword evidence="3" id="KW-1185">Reference proteome</keyword>
<feature type="region of interest" description="Disordered" evidence="1">
    <location>
        <begin position="657"/>
        <end position="687"/>
    </location>
</feature>
<name>A0A1I7X6T9_HETBA</name>
<accession>A0A1I7X6T9</accession>
<evidence type="ECO:0000256" key="2">
    <source>
        <dbReference type="SAM" id="Phobius"/>
    </source>
</evidence>
<keyword evidence="2" id="KW-1133">Transmembrane helix</keyword>
<sequence length="707" mass="77487">MPLAGRGTLVPIIIWDPAQIIITLCSLISMIMVISFCTCCKKINKHRDTNDVYGMNSAAVTVTSGEGPNPHTVQFRSLTRAGRISERHSQPASKNGSTALGGVSSRASAPLQAGRALPQLPGDLYSAVDKSRKDGTAFVDEGGNPMYESIDPENDSFIDPLYSKAIFIYLKLLVLNLLQFISVFPGRKKVDGSRASQEEVLYQSASQIYTVGSEDPYSSITSEPRQIIDSGGDEDSSVYDPGYAKVTPGKTDTRRQERLERTELELDHLYSKIRRSSSRESNRNLVGPSRVTIDDIIGEDLDENMESVVTPVGDGTSSTYSAVLPVTAFQAQAGSNVNDLSVNTTMVREFVPPPPTSPIPEWTPPNNDPRSLNSDHPNISLSDQLTSYNPPIHFTPLHSKNIFSPMSQQNNIQLNDSVERIKEPISGATYAVVSKVHKDASVPSDYINCDPTNKLFGHQSTAGPSSRIQHPHKNGVFIYILNNHVKYYKFQLDVWDLVSNTILERAKLSSSMSSYVDWNAPSRQTATSFAGLNRIEASNNSSTSIDIPLVATMKGIQQYMLQPVLPYNTEALIGRKVIEERETVVENIKNLGNGPDNFAISLDPTELKQKSFLNGNFKGTGICKFIFILVMNNGILSVVSLGRRYLRRIPLSSSVSEPTSTVRATSSSTRQLEGPHPEQSSSAVVRSPVHELSSSIIKDNIEGFALT</sequence>
<reference evidence="4" key="1">
    <citation type="submission" date="2016-11" db="UniProtKB">
        <authorList>
            <consortium name="WormBaseParasite"/>
        </authorList>
    </citation>
    <scope>IDENTIFICATION</scope>
</reference>
<dbReference type="Proteomes" id="UP000095283">
    <property type="component" value="Unplaced"/>
</dbReference>